<gene>
    <name evidence="1" type="ORF">HCN51_57140</name>
</gene>
<keyword evidence="2" id="KW-1185">Reference proteome</keyword>
<protein>
    <recommendedName>
        <fullName evidence="3">Htaa domain-containing protein</fullName>
    </recommendedName>
</protein>
<proteinExistence type="predicted"/>
<dbReference type="Proteomes" id="UP000696294">
    <property type="component" value="Unassembled WGS sequence"/>
</dbReference>
<feature type="non-terminal residue" evidence="1">
    <location>
        <position position="1"/>
    </location>
</feature>
<evidence type="ECO:0000313" key="1">
    <source>
        <dbReference type="EMBL" id="NJP98851.1"/>
    </source>
</evidence>
<sequence>PYNMVHGRLTSQAGLRGGLITFGNGTIDLERAAFVPGVEVTGRITLTSPDTATTSGATRGAAPGTATASLTVTGAGVPGGRTYRVELAWAAFTARERPALSGSFDGTPFEVRELR</sequence>
<name>A0ABX1BST2_9ACTN</name>
<evidence type="ECO:0000313" key="2">
    <source>
        <dbReference type="Proteomes" id="UP000696294"/>
    </source>
</evidence>
<reference evidence="1 2" key="1">
    <citation type="submission" date="2020-03" db="EMBL/GenBank/DDBJ databases">
        <title>WGS of actinomycetes isolated from Thailand.</title>
        <authorList>
            <person name="Thawai C."/>
        </authorList>
    </citation>
    <scope>NUCLEOTIDE SEQUENCE [LARGE SCALE GENOMIC DNA]</scope>
    <source>
        <strain evidence="1 2">FMUSA5-5</strain>
    </source>
</reference>
<dbReference type="EMBL" id="JAATEP010000116">
    <property type="protein sequence ID" value="NJP98851.1"/>
    <property type="molecule type" value="Genomic_DNA"/>
</dbReference>
<evidence type="ECO:0008006" key="3">
    <source>
        <dbReference type="Google" id="ProtNLM"/>
    </source>
</evidence>
<organism evidence="1 2">
    <name type="scientific">Nonomuraea composti</name>
    <dbReference type="NCBI Taxonomy" id="2720023"/>
    <lineage>
        <taxon>Bacteria</taxon>
        <taxon>Bacillati</taxon>
        <taxon>Actinomycetota</taxon>
        <taxon>Actinomycetes</taxon>
        <taxon>Streptosporangiales</taxon>
        <taxon>Streptosporangiaceae</taxon>
        <taxon>Nonomuraea</taxon>
    </lineage>
</organism>
<accession>A0ABX1BST2</accession>
<comment type="caution">
    <text evidence="1">The sequence shown here is derived from an EMBL/GenBank/DDBJ whole genome shotgun (WGS) entry which is preliminary data.</text>
</comment>